<keyword evidence="1" id="KW-0472">Membrane</keyword>
<organism evidence="3 4">
    <name type="scientific">Gordonia otitidis (strain DSM 44809 / CCUG 52243 / JCM 12355 / NBRC 100426 / IFM 10032)</name>
    <dbReference type="NCBI Taxonomy" id="1108044"/>
    <lineage>
        <taxon>Bacteria</taxon>
        <taxon>Bacillati</taxon>
        <taxon>Actinomycetota</taxon>
        <taxon>Actinomycetes</taxon>
        <taxon>Mycobacteriales</taxon>
        <taxon>Gordoniaceae</taxon>
        <taxon>Gordonia</taxon>
    </lineage>
</organism>
<dbReference type="RefSeq" id="WP_007237736.1">
    <property type="nucleotide sequence ID" value="NZ_BAFB01000065.1"/>
</dbReference>
<evidence type="ECO:0000256" key="1">
    <source>
        <dbReference type="SAM" id="Phobius"/>
    </source>
</evidence>
<dbReference type="InterPro" id="IPR036691">
    <property type="entry name" value="Endo/exonu/phosph_ase_sf"/>
</dbReference>
<feature type="transmembrane region" description="Helical" evidence="1">
    <location>
        <begin position="66"/>
        <end position="85"/>
    </location>
</feature>
<sequence>MRRFFTFVLLGAGWVMMVATGVAVWLHYFRSRGELTIFLTSAVPFVIVPAVLAVVVFVALRRWLTLPLAIAALVALCVTQLPLWVSQSSPAGERFTVLTANLMVGGGDVDQLAEVVARERVDLVSLQEVTPEVLDRLQSTVGRQLTYSYAVPGQFAQGTAIFSREPLTGQAEIDPNTVLHNLRARTDLPGARDTQVFAVHPGAPLRGKTDIWVRDMDLLRARLEAIPSGRAIVAGDFNATWDQVRYRDFLQRGFVDTVDQAGAGFVPTYPTDRWGGRPFLALDHVVVRGFVASAVETFDLRGSDHRGVVVSLVAS</sequence>
<keyword evidence="1" id="KW-1133">Transmembrane helix</keyword>
<dbReference type="OrthoDB" id="2340043at2"/>
<feature type="domain" description="Endonuclease/exonuclease/phosphatase" evidence="2">
    <location>
        <begin position="98"/>
        <end position="305"/>
    </location>
</feature>
<name>H5TJ26_GORO1</name>
<dbReference type="AlphaFoldDB" id="H5TJ26"/>
<protein>
    <recommendedName>
        <fullName evidence="2">Endonuclease/exonuclease/phosphatase domain-containing protein</fullName>
    </recommendedName>
</protein>
<dbReference type="STRING" id="1108044.GOOTI_065_00890"/>
<comment type="caution">
    <text evidence="3">The sequence shown here is derived from an EMBL/GenBank/DDBJ whole genome shotgun (WGS) entry which is preliminary data.</text>
</comment>
<gene>
    <name evidence="3" type="ORF">GOOTI_065_00890</name>
</gene>
<dbReference type="SUPFAM" id="SSF56219">
    <property type="entry name" value="DNase I-like"/>
    <property type="match status" value="1"/>
</dbReference>
<proteinExistence type="predicted"/>
<keyword evidence="4" id="KW-1185">Reference proteome</keyword>
<dbReference type="EMBL" id="BAFB01000065">
    <property type="protein sequence ID" value="GAB33484.1"/>
    <property type="molecule type" value="Genomic_DNA"/>
</dbReference>
<reference evidence="3" key="1">
    <citation type="submission" date="2012-02" db="EMBL/GenBank/DDBJ databases">
        <title>Whole genome shotgun sequence of Gordonia otitidis NBRC 100426.</title>
        <authorList>
            <person name="Yoshida I."/>
            <person name="Hosoyama A."/>
            <person name="Tsuchikane K."/>
            <person name="Katsumata H."/>
            <person name="Yamazaki S."/>
            <person name="Fujita N."/>
        </authorList>
    </citation>
    <scope>NUCLEOTIDE SEQUENCE [LARGE SCALE GENOMIC DNA]</scope>
    <source>
        <strain evidence="3">NBRC 100426</strain>
    </source>
</reference>
<feature type="transmembrane region" description="Helical" evidence="1">
    <location>
        <begin position="7"/>
        <end position="29"/>
    </location>
</feature>
<accession>H5TJ26</accession>
<dbReference type="Proteomes" id="UP000005038">
    <property type="component" value="Unassembled WGS sequence"/>
</dbReference>
<evidence type="ECO:0000313" key="3">
    <source>
        <dbReference type="EMBL" id="GAB33484.1"/>
    </source>
</evidence>
<feature type="transmembrane region" description="Helical" evidence="1">
    <location>
        <begin position="35"/>
        <end position="59"/>
    </location>
</feature>
<evidence type="ECO:0000259" key="2">
    <source>
        <dbReference type="Pfam" id="PF03372"/>
    </source>
</evidence>
<keyword evidence="1" id="KW-0812">Transmembrane</keyword>
<dbReference type="InterPro" id="IPR005135">
    <property type="entry name" value="Endo/exonuclease/phosphatase"/>
</dbReference>
<evidence type="ECO:0000313" key="4">
    <source>
        <dbReference type="Proteomes" id="UP000005038"/>
    </source>
</evidence>
<dbReference type="GO" id="GO:0003824">
    <property type="term" value="F:catalytic activity"/>
    <property type="evidence" value="ECO:0007669"/>
    <property type="project" value="InterPro"/>
</dbReference>
<dbReference type="Gene3D" id="3.60.10.10">
    <property type="entry name" value="Endonuclease/exonuclease/phosphatase"/>
    <property type="match status" value="1"/>
</dbReference>
<dbReference type="Pfam" id="PF03372">
    <property type="entry name" value="Exo_endo_phos"/>
    <property type="match status" value="1"/>
</dbReference>